<dbReference type="Proteomes" id="UP001374803">
    <property type="component" value="Chromosome"/>
</dbReference>
<sequence length="150" mass="16546">MLATNNLKKAYSVVADADGDELPNLDPARLYVFFRCGARTVDAIACSPQDFEEQQRDYGMNCFDCIECTTTDNLENMEGWKPDWARAAQRAYALRGAATRSESSARPVGGVALIEAFANAIEHCADPSRARYCYVLIASRPDAFEGDFTV</sequence>
<evidence type="ECO:0000313" key="2">
    <source>
        <dbReference type="Proteomes" id="UP001374803"/>
    </source>
</evidence>
<gene>
    <name evidence="1" type="ORF">LVJ94_43890</name>
</gene>
<accession>A0ABZ2L3N8</accession>
<organism evidence="1 2">
    <name type="scientific">Pendulispora rubella</name>
    <dbReference type="NCBI Taxonomy" id="2741070"/>
    <lineage>
        <taxon>Bacteria</taxon>
        <taxon>Pseudomonadati</taxon>
        <taxon>Myxococcota</taxon>
        <taxon>Myxococcia</taxon>
        <taxon>Myxococcales</taxon>
        <taxon>Sorangiineae</taxon>
        <taxon>Pendulisporaceae</taxon>
        <taxon>Pendulispora</taxon>
    </lineage>
</organism>
<name>A0ABZ2L3N8_9BACT</name>
<dbReference type="EMBL" id="CP089983">
    <property type="protein sequence ID" value="WXB03836.1"/>
    <property type="molecule type" value="Genomic_DNA"/>
</dbReference>
<proteinExistence type="predicted"/>
<protein>
    <submittedName>
        <fullName evidence="1">Uncharacterized protein</fullName>
    </submittedName>
</protein>
<dbReference type="RefSeq" id="WP_394833471.1">
    <property type="nucleotide sequence ID" value="NZ_CP089929.1"/>
</dbReference>
<reference evidence="1" key="1">
    <citation type="submission" date="2021-12" db="EMBL/GenBank/DDBJ databases">
        <title>Discovery of the Pendulisporaceae a myxobacterial family with distinct sporulation behavior and unique specialized metabolism.</title>
        <authorList>
            <person name="Garcia R."/>
            <person name="Popoff A."/>
            <person name="Bader C.D."/>
            <person name="Loehr J."/>
            <person name="Walesch S."/>
            <person name="Walt C."/>
            <person name="Boldt J."/>
            <person name="Bunk B."/>
            <person name="Haeckl F.J.F.P.J."/>
            <person name="Gunesch A.P."/>
            <person name="Birkelbach J."/>
            <person name="Nuebel U."/>
            <person name="Pietschmann T."/>
            <person name="Bach T."/>
            <person name="Mueller R."/>
        </authorList>
    </citation>
    <scope>NUCLEOTIDE SEQUENCE</scope>
    <source>
        <strain evidence="1">MSr11367</strain>
    </source>
</reference>
<keyword evidence="2" id="KW-1185">Reference proteome</keyword>
<evidence type="ECO:0000313" key="1">
    <source>
        <dbReference type="EMBL" id="WXB03836.1"/>
    </source>
</evidence>